<dbReference type="InterPro" id="IPR042097">
    <property type="entry name" value="Aminopeptidase_N-like_N_sf"/>
</dbReference>
<keyword evidence="10" id="KW-0862">Zinc</keyword>
<dbReference type="SUPFAM" id="SSF55486">
    <property type="entry name" value="Metalloproteases ('zincins'), catalytic domain"/>
    <property type="match status" value="1"/>
</dbReference>
<dbReference type="PANTHER" id="PTHR46322:SF1">
    <property type="entry name" value="PUROMYCIN-SENSITIVE AMINOPEPTIDASE"/>
    <property type="match status" value="1"/>
</dbReference>
<dbReference type="InterPro" id="IPR035414">
    <property type="entry name" value="Peptidase_M1_pepN_Ig-like"/>
</dbReference>
<protein>
    <recommendedName>
        <fullName evidence="5">Aminopeptidase N</fullName>
        <ecNumber evidence="4">3.4.11.2</ecNumber>
    </recommendedName>
    <alternativeName>
        <fullName evidence="12">Alpha-aminoacylpeptide hydrolase</fullName>
    </alternativeName>
</protein>
<dbReference type="Gene3D" id="1.10.390.10">
    <property type="entry name" value="Neutral Protease Domain 2"/>
    <property type="match status" value="1"/>
</dbReference>
<dbReference type="InterPro" id="IPR024601">
    <property type="entry name" value="Peptidase_M1_pepN_C"/>
</dbReference>
<dbReference type="MEROPS" id="M01.005"/>
<gene>
    <name evidence="18" type="ORF">DB30_02177</name>
</gene>
<dbReference type="Pfam" id="PF17432">
    <property type="entry name" value="DUF3458_C"/>
    <property type="match status" value="1"/>
</dbReference>
<keyword evidence="11" id="KW-0482">Metalloprotease</keyword>
<dbReference type="PANTHER" id="PTHR46322">
    <property type="entry name" value="PUROMYCIN-SENSITIVE AMINOPEPTIDASE"/>
    <property type="match status" value="1"/>
</dbReference>
<dbReference type="Pfam" id="PF11940">
    <property type="entry name" value="DUF3458"/>
    <property type="match status" value="1"/>
</dbReference>
<evidence type="ECO:0000256" key="9">
    <source>
        <dbReference type="ARBA" id="ARBA00022801"/>
    </source>
</evidence>
<comment type="cofactor">
    <cofactor evidence="2">
        <name>Zn(2+)</name>
        <dbReference type="ChEBI" id="CHEBI:29105"/>
    </cofactor>
</comment>
<keyword evidence="8" id="KW-0479">Metal-binding</keyword>
<evidence type="ECO:0000256" key="11">
    <source>
        <dbReference type="ARBA" id="ARBA00023049"/>
    </source>
</evidence>
<dbReference type="Gene3D" id="1.25.50.10">
    <property type="entry name" value="Peptidase M1, alanyl aminopeptidase, C-terminal domain"/>
    <property type="match status" value="1"/>
</dbReference>
<feature type="domain" description="Aminopeptidase N-like N-terminal" evidence="17">
    <location>
        <begin position="110"/>
        <end position="193"/>
    </location>
</feature>
<evidence type="ECO:0000256" key="3">
    <source>
        <dbReference type="ARBA" id="ARBA00010136"/>
    </source>
</evidence>
<feature type="domain" description="Peptidase M1 alanyl aminopeptidase C-terminal" evidence="16">
    <location>
        <begin position="560"/>
        <end position="881"/>
    </location>
</feature>
<dbReference type="EC" id="3.4.11.2" evidence="4"/>
<dbReference type="InterPro" id="IPR037144">
    <property type="entry name" value="Peptidase_M1_pepN_C_sf"/>
</dbReference>
<dbReference type="Pfam" id="PF01433">
    <property type="entry name" value="Peptidase_M1"/>
    <property type="match status" value="1"/>
</dbReference>
<evidence type="ECO:0000256" key="2">
    <source>
        <dbReference type="ARBA" id="ARBA00001947"/>
    </source>
</evidence>
<dbReference type="InterPro" id="IPR038438">
    <property type="entry name" value="PepN_Ig-like_sf"/>
</dbReference>
<evidence type="ECO:0000256" key="1">
    <source>
        <dbReference type="ARBA" id="ARBA00000098"/>
    </source>
</evidence>
<dbReference type="EMBL" id="JMCC02000016">
    <property type="protein sequence ID" value="KIG17962.1"/>
    <property type="molecule type" value="Genomic_DNA"/>
</dbReference>
<evidence type="ECO:0000259" key="16">
    <source>
        <dbReference type="Pfam" id="PF17432"/>
    </source>
</evidence>
<dbReference type="GO" id="GO:0008237">
    <property type="term" value="F:metallopeptidase activity"/>
    <property type="evidence" value="ECO:0007669"/>
    <property type="project" value="UniProtKB-KW"/>
</dbReference>
<evidence type="ECO:0000259" key="15">
    <source>
        <dbReference type="Pfam" id="PF11940"/>
    </source>
</evidence>
<evidence type="ECO:0000256" key="6">
    <source>
        <dbReference type="ARBA" id="ARBA00022438"/>
    </source>
</evidence>
<keyword evidence="9" id="KW-0378">Hydrolase</keyword>
<proteinExistence type="inferred from homology"/>
<reference evidence="18 19" key="1">
    <citation type="submission" date="2014-12" db="EMBL/GenBank/DDBJ databases">
        <title>Genome assembly of Enhygromyxa salina DSM 15201.</title>
        <authorList>
            <person name="Sharma G."/>
            <person name="Subramanian S."/>
        </authorList>
    </citation>
    <scope>NUCLEOTIDE SEQUENCE [LARGE SCALE GENOMIC DNA]</scope>
    <source>
        <strain evidence="18 19">DSM 15201</strain>
    </source>
</reference>
<dbReference type="Pfam" id="PF17900">
    <property type="entry name" value="Peptidase_M1_N"/>
    <property type="match status" value="1"/>
</dbReference>
<dbReference type="RefSeq" id="WP_052547554.1">
    <property type="nucleotide sequence ID" value="NZ_JMCC02000016.1"/>
</dbReference>
<dbReference type="AlphaFoldDB" id="A0A0C2DE74"/>
<organism evidence="18 19">
    <name type="scientific">Enhygromyxa salina</name>
    <dbReference type="NCBI Taxonomy" id="215803"/>
    <lineage>
        <taxon>Bacteria</taxon>
        <taxon>Pseudomonadati</taxon>
        <taxon>Myxococcota</taxon>
        <taxon>Polyangia</taxon>
        <taxon>Nannocystales</taxon>
        <taxon>Nannocystaceae</taxon>
        <taxon>Enhygromyxa</taxon>
    </lineage>
</organism>
<name>A0A0C2DE74_9BACT</name>
<evidence type="ECO:0000259" key="14">
    <source>
        <dbReference type="Pfam" id="PF01433"/>
    </source>
</evidence>
<dbReference type="PRINTS" id="PR00756">
    <property type="entry name" value="ALADIPTASE"/>
</dbReference>
<evidence type="ECO:0000313" key="19">
    <source>
        <dbReference type="Proteomes" id="UP000031599"/>
    </source>
</evidence>
<evidence type="ECO:0000256" key="7">
    <source>
        <dbReference type="ARBA" id="ARBA00022670"/>
    </source>
</evidence>
<comment type="function">
    <text evidence="13">Aminopeptidase N is involved in the degradation of intracellular peptides generated by protein breakdown during normal growth as well as in response to nutrient starvation.</text>
</comment>
<evidence type="ECO:0000256" key="12">
    <source>
        <dbReference type="ARBA" id="ARBA00029840"/>
    </source>
</evidence>
<evidence type="ECO:0000256" key="10">
    <source>
        <dbReference type="ARBA" id="ARBA00022833"/>
    </source>
</evidence>
<evidence type="ECO:0000256" key="4">
    <source>
        <dbReference type="ARBA" id="ARBA00012564"/>
    </source>
</evidence>
<comment type="catalytic activity">
    <reaction evidence="1">
        <text>Release of an N-terminal amino acid, Xaa-|-Yaa- from a peptide, amide or arylamide. Xaa is preferably Ala, but may be most amino acids including Pro (slow action). When a terminal hydrophobic residue is followed by a prolyl residue, the two may be released as an intact Xaa-Pro dipeptide.</text>
        <dbReference type="EC" id="3.4.11.2"/>
    </reaction>
</comment>
<dbReference type="InterPro" id="IPR001930">
    <property type="entry name" value="Peptidase_M1"/>
</dbReference>
<evidence type="ECO:0000256" key="13">
    <source>
        <dbReference type="ARBA" id="ARBA00059739"/>
    </source>
</evidence>
<dbReference type="FunFam" id="1.10.390.10:FF:000002">
    <property type="entry name" value="Aminopeptidase N"/>
    <property type="match status" value="1"/>
</dbReference>
<keyword evidence="7" id="KW-0645">Protease</keyword>
<dbReference type="FunFam" id="2.60.40.1730:FF:000005">
    <property type="entry name" value="Aminopeptidase N"/>
    <property type="match status" value="1"/>
</dbReference>
<dbReference type="CDD" id="cd09600">
    <property type="entry name" value="M1_APN"/>
    <property type="match status" value="1"/>
</dbReference>
<dbReference type="Proteomes" id="UP000031599">
    <property type="component" value="Unassembled WGS sequence"/>
</dbReference>
<dbReference type="InterPro" id="IPR027268">
    <property type="entry name" value="Peptidase_M4/M1_CTD_sf"/>
</dbReference>
<feature type="domain" description="Peptidase M1 alanyl aminopeptidase Ig-like fold" evidence="15">
    <location>
        <begin position="451"/>
        <end position="554"/>
    </location>
</feature>
<comment type="caution">
    <text evidence="18">The sequence shown here is derived from an EMBL/GenBank/DDBJ whole genome shotgun (WGS) entry which is preliminary data.</text>
</comment>
<dbReference type="Gene3D" id="2.60.40.1840">
    <property type="match status" value="1"/>
</dbReference>
<dbReference type="Gene3D" id="2.60.40.1730">
    <property type="entry name" value="tricorn interacting facor f3 domain"/>
    <property type="match status" value="1"/>
</dbReference>
<dbReference type="GO" id="GO:0008270">
    <property type="term" value="F:zinc ion binding"/>
    <property type="evidence" value="ECO:0007669"/>
    <property type="project" value="InterPro"/>
</dbReference>
<evidence type="ECO:0000259" key="17">
    <source>
        <dbReference type="Pfam" id="PF17900"/>
    </source>
</evidence>
<dbReference type="NCBIfam" id="TIGR02414">
    <property type="entry name" value="pepN_proteo"/>
    <property type="match status" value="1"/>
</dbReference>
<sequence>MKDPQPTPVRRLDYAPPSHLVDTVDLVFELAEAHTLVTARLGCRRNPEAREPAEALRLDGELLELLEIELDGKPLGPNAYTLTKDYLEISGPLPEQFELQTRVRIKPQENTAFSGLYRSSSTFCTQCEAQGFRRITYMLDRPDVMSRYTTQIIADATRYPVLLSNGNRVASEALEDGRHSVRWEDPFPKPTYLFALVGGDLRAHAASFTTRSGREVRLEIWVEPHEIDKCDHALQSLANAMRWDEEVFGLEYDLDIYMILAVHDFNMGAMENKGLNIFNSKYVLAALETATDDDYEGVEAVVGHEYFHNWTGNRVTCRDWFQLTLKEGLTVFRDQQFTADMTSAAVKRIDDVRGLRIVQFAEDRGPMAHPIRPDAYVEMNNFYTSTVYNKGAEVIRMYHTLLGAEGFRRGMDLYFERHDGQAVTCDDFRAAMADANQADLEQFERWYVQAGTPQLHALGTWADGRYTLTLTQSGPPSLGEQSYLVRHMPVSVGLLGPDGNDLPLRLEGEDQAAAVSGTRVLELRESEQQFVFVDLPAKPVVSVLRGFSAPVELHIERSREELAFLMANDSDAFNRWDAGQRFATDTLLAMVGAIEAGAAAVLDPLFVDSWGAIAADDALDGSLKALALDLPDERVLGQAMSVVAVDAIHHARAQAMASLGRAHHDLLLAAHQSNVGQAYDASRESIARRRLANTALAFLCASDPKQGGSLARQQFDSADNMTDRQAALACLVELPGEARDHGVLAFHEQWRSDPLVLDKWFAVQARAGVADTLERVLALRDHADFDRRNPNRARALLGTFAQRNQAHFHAADGRGYRLLADEVIAIDQLNPQVAARLVSAFNSWRRFDSERQALLREQLERIAASPTLSKDVGEIVGRALAVSHSGDIDLPG</sequence>
<dbReference type="InterPro" id="IPR014782">
    <property type="entry name" value="Peptidase_M1_dom"/>
</dbReference>
<dbReference type="FunFam" id="3.30.2010.30:FF:000002">
    <property type="entry name" value="Putative aminopeptidase N"/>
    <property type="match status" value="1"/>
</dbReference>
<dbReference type="InterPro" id="IPR045357">
    <property type="entry name" value="Aminopeptidase_N-like_N"/>
</dbReference>
<dbReference type="GO" id="GO:0016285">
    <property type="term" value="F:alanyl aminopeptidase activity"/>
    <property type="evidence" value="ECO:0007669"/>
    <property type="project" value="UniProtKB-EC"/>
</dbReference>
<keyword evidence="6 18" id="KW-0031">Aminopeptidase</keyword>
<dbReference type="GO" id="GO:0006508">
    <property type="term" value="P:proteolysis"/>
    <property type="evidence" value="ECO:0007669"/>
    <property type="project" value="UniProtKB-KW"/>
</dbReference>
<dbReference type="SUPFAM" id="SSF63737">
    <property type="entry name" value="Leukotriene A4 hydrolase N-terminal domain"/>
    <property type="match status" value="1"/>
</dbReference>
<accession>A0A0C2DE74</accession>
<feature type="domain" description="Peptidase M1 membrane alanine aminopeptidase" evidence="14">
    <location>
        <begin position="233"/>
        <end position="446"/>
    </location>
</feature>
<evidence type="ECO:0000256" key="5">
    <source>
        <dbReference type="ARBA" id="ARBA00015611"/>
    </source>
</evidence>
<evidence type="ECO:0000256" key="8">
    <source>
        <dbReference type="ARBA" id="ARBA00022723"/>
    </source>
</evidence>
<evidence type="ECO:0000313" key="18">
    <source>
        <dbReference type="EMBL" id="KIG17962.1"/>
    </source>
</evidence>
<dbReference type="InterPro" id="IPR012779">
    <property type="entry name" value="Peptidase_M1_pepN"/>
</dbReference>
<dbReference type="Gene3D" id="3.30.2010.30">
    <property type="match status" value="1"/>
</dbReference>
<comment type="similarity">
    <text evidence="3">Belongs to the peptidase M1 family.</text>
</comment>